<dbReference type="Proteomes" id="UP000077266">
    <property type="component" value="Unassembled WGS sequence"/>
</dbReference>
<reference evidence="7 8" key="1">
    <citation type="journal article" date="2016" name="Mol. Biol. Evol.">
        <title>Comparative Genomics of Early-Diverging Mushroom-Forming Fungi Provides Insights into the Origins of Lignocellulose Decay Capabilities.</title>
        <authorList>
            <person name="Nagy L.G."/>
            <person name="Riley R."/>
            <person name="Tritt A."/>
            <person name="Adam C."/>
            <person name="Daum C."/>
            <person name="Floudas D."/>
            <person name="Sun H."/>
            <person name="Yadav J.S."/>
            <person name="Pangilinan J."/>
            <person name="Larsson K.H."/>
            <person name="Matsuura K."/>
            <person name="Barry K."/>
            <person name="Labutti K."/>
            <person name="Kuo R."/>
            <person name="Ohm R.A."/>
            <person name="Bhattacharya S.S."/>
            <person name="Shirouzu T."/>
            <person name="Yoshinaga Y."/>
            <person name="Martin F.M."/>
            <person name="Grigoriev I.V."/>
            <person name="Hibbett D.S."/>
        </authorList>
    </citation>
    <scope>NUCLEOTIDE SEQUENCE [LARGE SCALE GENOMIC DNA]</scope>
    <source>
        <strain evidence="7 8">HHB12029</strain>
    </source>
</reference>
<evidence type="ECO:0000313" key="7">
    <source>
        <dbReference type="EMBL" id="KZV98910.1"/>
    </source>
</evidence>
<dbReference type="AlphaFoldDB" id="A0A165M8G6"/>
<evidence type="ECO:0000256" key="5">
    <source>
        <dbReference type="ARBA" id="ARBA00054993"/>
    </source>
</evidence>
<dbReference type="FunFam" id="3.50.50.60:FF:000082">
    <property type="entry name" value="protein MTO1 homolog, mitochondrial isoform X1"/>
    <property type="match status" value="1"/>
</dbReference>
<dbReference type="InterPro" id="IPR002218">
    <property type="entry name" value="MnmG-rel"/>
</dbReference>
<dbReference type="PANTHER" id="PTHR11806:SF0">
    <property type="entry name" value="PROTEIN MTO1 HOMOLOG, MITOCHONDRIAL"/>
    <property type="match status" value="1"/>
</dbReference>
<evidence type="ECO:0000256" key="3">
    <source>
        <dbReference type="ARBA" id="ARBA00022630"/>
    </source>
</evidence>
<protein>
    <submittedName>
        <fullName evidence="7">Glucose-inhibited division protein A subfamily</fullName>
    </submittedName>
</protein>
<gene>
    <name evidence="7" type="ORF">EXIGLDRAFT_763140</name>
</gene>
<dbReference type="GO" id="GO:0002098">
    <property type="term" value="P:tRNA wobble uridine modification"/>
    <property type="evidence" value="ECO:0007669"/>
    <property type="project" value="InterPro"/>
</dbReference>
<proteinExistence type="inferred from homology"/>
<dbReference type="Pfam" id="PF01134">
    <property type="entry name" value="GIDA"/>
    <property type="match status" value="1"/>
</dbReference>
<dbReference type="OrthoDB" id="3329at2759"/>
<dbReference type="Gene3D" id="3.50.50.60">
    <property type="entry name" value="FAD/NAD(P)-binding domain"/>
    <property type="match status" value="2"/>
</dbReference>
<dbReference type="PROSITE" id="PS01281">
    <property type="entry name" value="GIDA_2"/>
    <property type="match status" value="1"/>
</dbReference>
<dbReference type="NCBIfam" id="TIGR00136">
    <property type="entry name" value="mnmG_gidA"/>
    <property type="match status" value="1"/>
</dbReference>
<dbReference type="InterPro" id="IPR036188">
    <property type="entry name" value="FAD/NAD-bd_sf"/>
</dbReference>
<dbReference type="GO" id="GO:0050660">
    <property type="term" value="F:flavin adenine dinucleotide binding"/>
    <property type="evidence" value="ECO:0007669"/>
    <property type="project" value="InterPro"/>
</dbReference>
<dbReference type="SUPFAM" id="SSF51905">
    <property type="entry name" value="FAD/NAD(P)-binding domain"/>
    <property type="match status" value="1"/>
</dbReference>
<dbReference type="GO" id="GO:0030488">
    <property type="term" value="P:tRNA methylation"/>
    <property type="evidence" value="ECO:0007669"/>
    <property type="project" value="TreeGrafter"/>
</dbReference>
<dbReference type="GO" id="GO:0005737">
    <property type="term" value="C:cytoplasm"/>
    <property type="evidence" value="ECO:0007669"/>
    <property type="project" value="UniProtKB-ARBA"/>
</dbReference>
<name>A0A165M8G6_EXIGL</name>
<dbReference type="Pfam" id="PF21680">
    <property type="entry name" value="GIDA_C_1st"/>
    <property type="match status" value="1"/>
</dbReference>
<evidence type="ECO:0000259" key="6">
    <source>
        <dbReference type="SMART" id="SM01228"/>
    </source>
</evidence>
<evidence type="ECO:0000256" key="2">
    <source>
        <dbReference type="ARBA" id="ARBA00007653"/>
    </source>
</evidence>
<dbReference type="InterPro" id="IPR044920">
    <property type="entry name" value="MnmG_C_subdom_sf"/>
</dbReference>
<dbReference type="Gene3D" id="1.10.150.570">
    <property type="entry name" value="GidA associated domain, C-terminal subdomain"/>
    <property type="match status" value="1"/>
</dbReference>
<comment type="similarity">
    <text evidence="2">Belongs to the MnmG family.</text>
</comment>
<dbReference type="PROSITE" id="PS01280">
    <property type="entry name" value="GIDA_1"/>
    <property type="match status" value="1"/>
</dbReference>
<dbReference type="Pfam" id="PF13932">
    <property type="entry name" value="SAM_GIDA_C"/>
    <property type="match status" value="1"/>
</dbReference>
<sequence>MYKVLVVGAGHAGCEAAAAAARAGARTALLTHRKTAVGALSCNPAIGGVGKGTLVREVDALDGLMGRVADVAGNHFTMLNRSKGPAVYGPRAQVDRQLYAQSMQQFIFAYPNLDVREAAVHDIVLENDRVRGVRLENGETVAADAVVICTGTFLAGTIHIGNESRPAGRMGDPASPPDGLSATLARAKLKLGRLKTGTPARIYKKSINFEGLQAHHGEHDPEPFSFLNSEIPQRKHQLPVYQTRTTQATHDIVRENINSSLYIKESVNGPRYCPSLEAKIMRFAEKESHIVWLEDEGSTSDLVYPNGLSNSLPTDLQEAMLHTIPGLEKAKMARPAYGVEYDFVDPRELSASLEVKNIRGLYLAGQINGTTGYEEAAAQGVLAGANAALATLGKDPLAIGRADGYLGVMVDDLIHRGAEEPYRMFTSRAEFRMTLRQDNADKRLTPLGRHAGIVTDARWAAYNDTQALLDFTRQQLDAIHLGPEQWRMRGLDVSQGNGVFRTALELLMNPTLGVEDLRRAAAAPGTVSNIDKRAMARVAIDVRYAPHVKRQSADVRDFLSDEDLALAEDTRWDLVPNLSHELQERLRRVRPASIGAARRMEGMTPAGAVALLRYAKKQARSPRRAVNVEVTREEGGVGSVYA</sequence>
<dbReference type="InterPro" id="IPR040131">
    <property type="entry name" value="MnmG_N"/>
</dbReference>
<keyword evidence="8" id="KW-1185">Reference proteome</keyword>
<dbReference type="EMBL" id="KV425914">
    <property type="protein sequence ID" value="KZV98910.1"/>
    <property type="molecule type" value="Genomic_DNA"/>
</dbReference>
<dbReference type="STRING" id="1314781.A0A165M8G6"/>
<dbReference type="InterPro" id="IPR047001">
    <property type="entry name" value="MnmG_C_subdom"/>
</dbReference>
<dbReference type="SMART" id="SM01228">
    <property type="entry name" value="GIDA_assoc_3"/>
    <property type="match status" value="1"/>
</dbReference>
<dbReference type="FunFam" id="3.50.50.60:FF:000002">
    <property type="entry name" value="tRNA uridine 5-carboxymethylaminomethyl modification enzyme MnmG"/>
    <property type="match status" value="1"/>
</dbReference>
<accession>A0A165M8G6</accession>
<comment type="function">
    <text evidence="5">Component of the MSS1-MTO1 complex that catalyzes the 5-carboxymethylaminomethyluridine (cmnm(5)U) modification at the 34th wobble position (U34) of mitochondrial tRNAs.</text>
</comment>
<comment type="cofactor">
    <cofactor evidence="1">
        <name>FAD</name>
        <dbReference type="ChEBI" id="CHEBI:57692"/>
    </cofactor>
</comment>
<dbReference type="HAMAP" id="MF_00129">
    <property type="entry name" value="MnmG_GidA"/>
    <property type="match status" value="1"/>
</dbReference>
<keyword evidence="4" id="KW-0274">FAD</keyword>
<dbReference type="InterPro" id="IPR004416">
    <property type="entry name" value="MnmG"/>
</dbReference>
<dbReference type="InParanoid" id="A0A165M8G6"/>
<evidence type="ECO:0000256" key="1">
    <source>
        <dbReference type="ARBA" id="ARBA00001974"/>
    </source>
</evidence>
<dbReference type="InterPro" id="IPR026904">
    <property type="entry name" value="MnmG_C"/>
</dbReference>
<dbReference type="FunCoup" id="A0A165M8G6">
    <property type="interactions" value="576"/>
</dbReference>
<keyword evidence="3" id="KW-0285">Flavoprotein</keyword>
<dbReference type="PANTHER" id="PTHR11806">
    <property type="entry name" value="GLUCOSE INHIBITED DIVISION PROTEIN A"/>
    <property type="match status" value="1"/>
</dbReference>
<dbReference type="InterPro" id="IPR049312">
    <property type="entry name" value="GIDA_C_N"/>
</dbReference>
<feature type="domain" description="tRNA uridine 5-carboxymethylaminomethyl modification enzyme C-terminal subdomain" evidence="6">
    <location>
        <begin position="542"/>
        <end position="613"/>
    </location>
</feature>
<organism evidence="7 8">
    <name type="scientific">Exidia glandulosa HHB12029</name>
    <dbReference type="NCBI Taxonomy" id="1314781"/>
    <lineage>
        <taxon>Eukaryota</taxon>
        <taxon>Fungi</taxon>
        <taxon>Dikarya</taxon>
        <taxon>Basidiomycota</taxon>
        <taxon>Agaricomycotina</taxon>
        <taxon>Agaricomycetes</taxon>
        <taxon>Auriculariales</taxon>
        <taxon>Exidiaceae</taxon>
        <taxon>Exidia</taxon>
    </lineage>
</organism>
<evidence type="ECO:0000256" key="4">
    <source>
        <dbReference type="ARBA" id="ARBA00022827"/>
    </source>
</evidence>
<evidence type="ECO:0000313" key="8">
    <source>
        <dbReference type="Proteomes" id="UP000077266"/>
    </source>
</evidence>
<dbReference type="InterPro" id="IPR020595">
    <property type="entry name" value="MnmG-rel_CS"/>
</dbReference>